<sequence length="129" mass="14965">MKILTIITLFLFAFCNLNAQQLNCEKFKNGEFEIRKDSISKGSFISRNDSIQIERSNGSKDATELIVNWIDKCTYTLKPKDINLEEFKDLPENALLKVEIIEVKEDSYIQKSSANFADYEIIKEVYLIK</sequence>
<proteinExistence type="predicted"/>
<reference evidence="2" key="1">
    <citation type="submission" date="2022-07" db="EMBL/GenBank/DDBJ databases">
        <title>Description and genome-wide analysis of Profundicola chukchiensis gen. nov., sp. nov., marine bacteria isolated from bottom sediments of the Chukchi Sea.</title>
        <authorList>
            <person name="Romanenko L."/>
            <person name="Otstavnykh N."/>
            <person name="Kurilenko V."/>
            <person name="Eremeev V."/>
            <person name="Velansky P."/>
            <person name="Mikhailov V."/>
            <person name="Isaeva M."/>
        </authorList>
    </citation>
    <scope>NUCLEOTIDE SEQUENCE</scope>
    <source>
        <strain evidence="2">KMM 9713</strain>
    </source>
</reference>
<dbReference type="Proteomes" id="UP001152599">
    <property type="component" value="Unassembled WGS sequence"/>
</dbReference>
<organism evidence="2 3">
    <name type="scientific">Profundicola chukchiensis</name>
    <dbReference type="NCBI Taxonomy" id="2961959"/>
    <lineage>
        <taxon>Bacteria</taxon>
        <taxon>Pseudomonadati</taxon>
        <taxon>Bacteroidota</taxon>
        <taxon>Flavobacteriia</taxon>
        <taxon>Flavobacteriales</taxon>
        <taxon>Weeksellaceae</taxon>
        <taxon>Profundicola</taxon>
    </lineage>
</organism>
<evidence type="ECO:0000313" key="2">
    <source>
        <dbReference type="EMBL" id="MDG4945999.1"/>
    </source>
</evidence>
<dbReference type="RefSeq" id="WP_304420510.1">
    <property type="nucleotide sequence ID" value="NZ_JANCMU010000002.1"/>
</dbReference>
<feature type="signal peptide" evidence="1">
    <location>
        <begin position="1"/>
        <end position="19"/>
    </location>
</feature>
<protein>
    <submittedName>
        <fullName evidence="2">Uncharacterized protein</fullName>
    </submittedName>
</protein>
<evidence type="ECO:0000313" key="3">
    <source>
        <dbReference type="Proteomes" id="UP001152599"/>
    </source>
</evidence>
<accession>A0A9X4N2X1</accession>
<dbReference type="AlphaFoldDB" id="A0A9X4N2X1"/>
<feature type="chain" id="PRO_5040973007" evidence="1">
    <location>
        <begin position="20"/>
        <end position="129"/>
    </location>
</feature>
<name>A0A9X4N2X1_9FLAO</name>
<keyword evidence="3" id="KW-1185">Reference proteome</keyword>
<dbReference type="EMBL" id="JANCMU010000002">
    <property type="protein sequence ID" value="MDG4945999.1"/>
    <property type="molecule type" value="Genomic_DNA"/>
</dbReference>
<evidence type="ECO:0000256" key="1">
    <source>
        <dbReference type="SAM" id="SignalP"/>
    </source>
</evidence>
<keyword evidence="1" id="KW-0732">Signal</keyword>
<comment type="caution">
    <text evidence="2">The sequence shown here is derived from an EMBL/GenBank/DDBJ whole genome shotgun (WGS) entry which is preliminary data.</text>
</comment>
<gene>
    <name evidence="2" type="ORF">NMK71_06200</name>
</gene>